<organism evidence="1 2">
    <name type="scientific">Aphis craccivora</name>
    <name type="common">Cowpea aphid</name>
    <dbReference type="NCBI Taxonomy" id="307492"/>
    <lineage>
        <taxon>Eukaryota</taxon>
        <taxon>Metazoa</taxon>
        <taxon>Ecdysozoa</taxon>
        <taxon>Arthropoda</taxon>
        <taxon>Hexapoda</taxon>
        <taxon>Insecta</taxon>
        <taxon>Pterygota</taxon>
        <taxon>Neoptera</taxon>
        <taxon>Paraneoptera</taxon>
        <taxon>Hemiptera</taxon>
        <taxon>Sternorrhyncha</taxon>
        <taxon>Aphidomorpha</taxon>
        <taxon>Aphidoidea</taxon>
        <taxon>Aphididae</taxon>
        <taxon>Aphidini</taxon>
        <taxon>Aphis</taxon>
        <taxon>Aphis</taxon>
    </lineage>
</organism>
<dbReference type="Proteomes" id="UP000478052">
    <property type="component" value="Unassembled WGS sequence"/>
</dbReference>
<evidence type="ECO:0000313" key="1">
    <source>
        <dbReference type="EMBL" id="KAF0767341.1"/>
    </source>
</evidence>
<reference evidence="1 2" key="1">
    <citation type="submission" date="2019-08" db="EMBL/GenBank/DDBJ databases">
        <title>Whole genome of Aphis craccivora.</title>
        <authorList>
            <person name="Voronova N.V."/>
            <person name="Shulinski R.S."/>
            <person name="Bandarenka Y.V."/>
            <person name="Zhorov D.G."/>
            <person name="Warner D."/>
        </authorList>
    </citation>
    <scope>NUCLEOTIDE SEQUENCE [LARGE SCALE GENOMIC DNA]</scope>
    <source>
        <strain evidence="1">180601</strain>
        <tissue evidence="1">Whole Body</tissue>
    </source>
</reference>
<gene>
    <name evidence="1" type="ORF">FWK35_00007477</name>
</gene>
<name>A0A6G0Z9K5_APHCR</name>
<evidence type="ECO:0000313" key="2">
    <source>
        <dbReference type="Proteomes" id="UP000478052"/>
    </source>
</evidence>
<proteinExistence type="predicted"/>
<keyword evidence="2" id="KW-1185">Reference proteome</keyword>
<sequence>MYLGINGAVGTAFALLPRRSSSGVFTGVVQGSGPPPEEKRPIHITAVYSIVSLYKLLNYDPPRKFLKIRHCIIHKEWVIHTRLKKYRCSQFSAVGELRPDLSFPVLETGEFRPDNILGIVTHIFSLTRKFKMIFLKTIFHRTLCSPRIFGHSLLLASTVPQTAVKFYTSHPNIYNFVDVLLQIQSETYIKFRKQKKICEKESFIREQMIKHERKEIVLRYFLVFSSLYTCIKLKNIEIKMN</sequence>
<dbReference type="AlphaFoldDB" id="A0A6G0Z9K5"/>
<protein>
    <submittedName>
        <fullName evidence="1">MULE domain-containing protein</fullName>
    </submittedName>
</protein>
<comment type="caution">
    <text evidence="1">The sequence shown here is derived from an EMBL/GenBank/DDBJ whole genome shotgun (WGS) entry which is preliminary data.</text>
</comment>
<dbReference type="EMBL" id="VUJU01000990">
    <property type="protein sequence ID" value="KAF0767341.1"/>
    <property type="molecule type" value="Genomic_DNA"/>
</dbReference>
<accession>A0A6G0Z9K5</accession>